<dbReference type="Gene3D" id="1.10.10.60">
    <property type="entry name" value="Homeodomain-like"/>
    <property type="match status" value="1"/>
</dbReference>
<evidence type="ECO:0000256" key="2">
    <source>
        <dbReference type="SAM" id="MobiDB-lite"/>
    </source>
</evidence>
<evidence type="ECO:0000313" key="5">
    <source>
        <dbReference type="Proteomes" id="UP001162131"/>
    </source>
</evidence>
<dbReference type="InterPro" id="IPR006600">
    <property type="entry name" value="HTH_CenpB_DNA-bd_dom"/>
</dbReference>
<dbReference type="Pfam" id="PF03221">
    <property type="entry name" value="HTH_Tnp_Tc5"/>
    <property type="match status" value="1"/>
</dbReference>
<accession>A0AAU9IUJ2</accession>
<keyword evidence="1" id="KW-0238">DNA-binding</keyword>
<sequence length="275" mass="31981">MTEEPHSASKKQSQIARYAIINGIPKTVKKFSVSSENVERWISALEFGNLPLLEKTREMILETSVRKGSKGASRDWGLSEGIINSLKNDYMSSIDKDSLKVEDSNAQVTPESFKEYKESRSQTKEKHLNGEEFAPRPRKIRKTSDEKRYVNTYSTARKIQAVREYMKNGRLNETAKGLEIPSINIVRWRDKIKNELFQASHVEHLYKSNLKGQINKFFRDIDECLNDWYNLHKDTIQDTSAALREKAEKLAKLDDNNPVISEEWLENFKKFYKII</sequence>
<feature type="domain" description="HTH CENPB-type" evidence="3">
    <location>
        <begin position="209"/>
        <end position="275"/>
    </location>
</feature>
<dbReference type="GO" id="GO:0003677">
    <property type="term" value="F:DNA binding"/>
    <property type="evidence" value="ECO:0007669"/>
    <property type="project" value="UniProtKB-KW"/>
</dbReference>
<dbReference type="EMBL" id="CAJZBQ010000022">
    <property type="protein sequence ID" value="CAG9319326.1"/>
    <property type="molecule type" value="Genomic_DNA"/>
</dbReference>
<dbReference type="Proteomes" id="UP001162131">
    <property type="component" value="Unassembled WGS sequence"/>
</dbReference>
<comment type="caution">
    <text evidence="4">The sequence shown here is derived from an EMBL/GenBank/DDBJ whole genome shotgun (WGS) entry which is preliminary data.</text>
</comment>
<feature type="compositionally biased region" description="Basic and acidic residues" evidence="2">
    <location>
        <begin position="116"/>
        <end position="135"/>
    </location>
</feature>
<keyword evidence="5" id="KW-1185">Reference proteome</keyword>
<reference evidence="4" key="1">
    <citation type="submission" date="2021-09" db="EMBL/GenBank/DDBJ databases">
        <authorList>
            <consortium name="AG Swart"/>
            <person name="Singh M."/>
            <person name="Singh A."/>
            <person name="Seah K."/>
            <person name="Emmerich C."/>
        </authorList>
    </citation>
    <scope>NUCLEOTIDE SEQUENCE</scope>
    <source>
        <strain evidence="4">ATCC30299</strain>
    </source>
</reference>
<evidence type="ECO:0000313" key="4">
    <source>
        <dbReference type="EMBL" id="CAG9319326.1"/>
    </source>
</evidence>
<protein>
    <recommendedName>
        <fullName evidence="3">HTH CENPB-type domain-containing protein</fullName>
    </recommendedName>
</protein>
<name>A0AAU9IUJ2_9CILI</name>
<evidence type="ECO:0000256" key="1">
    <source>
        <dbReference type="ARBA" id="ARBA00023125"/>
    </source>
</evidence>
<proteinExistence type="predicted"/>
<dbReference type="PROSITE" id="PS51253">
    <property type="entry name" value="HTH_CENPB"/>
    <property type="match status" value="1"/>
</dbReference>
<dbReference type="AlphaFoldDB" id="A0AAU9IUJ2"/>
<evidence type="ECO:0000259" key="3">
    <source>
        <dbReference type="PROSITE" id="PS51253"/>
    </source>
</evidence>
<gene>
    <name evidence="4" type="ORF">BSTOLATCC_MIC23534</name>
</gene>
<feature type="region of interest" description="Disordered" evidence="2">
    <location>
        <begin position="116"/>
        <end position="145"/>
    </location>
</feature>
<organism evidence="4 5">
    <name type="scientific">Blepharisma stoltei</name>
    <dbReference type="NCBI Taxonomy" id="1481888"/>
    <lineage>
        <taxon>Eukaryota</taxon>
        <taxon>Sar</taxon>
        <taxon>Alveolata</taxon>
        <taxon>Ciliophora</taxon>
        <taxon>Postciliodesmatophora</taxon>
        <taxon>Heterotrichea</taxon>
        <taxon>Heterotrichida</taxon>
        <taxon>Blepharismidae</taxon>
        <taxon>Blepharisma</taxon>
    </lineage>
</organism>